<protein>
    <submittedName>
        <fullName evidence="2">Zn-dependent hydrolase, glyoxylase</fullName>
    </submittedName>
</protein>
<dbReference type="GO" id="GO:0016787">
    <property type="term" value="F:hydrolase activity"/>
    <property type="evidence" value="ECO:0007669"/>
    <property type="project" value="UniProtKB-KW"/>
</dbReference>
<dbReference type="RefSeq" id="WP_041978316.1">
    <property type="nucleotide sequence ID" value="NZ_CBXV010000008.1"/>
</dbReference>
<accession>A0A0B6WZX2</accession>
<dbReference type="OrthoDB" id="9802248at2"/>
<dbReference type="InterPro" id="IPR001279">
    <property type="entry name" value="Metallo-B-lactamas"/>
</dbReference>
<dbReference type="SMART" id="SM00849">
    <property type="entry name" value="Lactamase_B"/>
    <property type="match status" value="1"/>
</dbReference>
<evidence type="ECO:0000259" key="1">
    <source>
        <dbReference type="SMART" id="SM00849"/>
    </source>
</evidence>
<dbReference type="EMBL" id="CBXV010000008">
    <property type="protein sequence ID" value="CDM66833.1"/>
    <property type="molecule type" value="Genomic_DNA"/>
</dbReference>
<keyword evidence="2" id="KW-0378">Hydrolase</keyword>
<dbReference type="CDD" id="cd07721">
    <property type="entry name" value="yflN-like_MBL-fold"/>
    <property type="match status" value="1"/>
</dbReference>
<proteinExistence type="predicted"/>
<dbReference type="Pfam" id="PF00753">
    <property type="entry name" value="Lactamase_B"/>
    <property type="match status" value="1"/>
</dbReference>
<reference evidence="2 3" key="1">
    <citation type="submission" date="2013-12" db="EMBL/GenBank/DDBJ databases">
        <authorList>
            <person name="Stott M."/>
        </authorList>
    </citation>
    <scope>NUCLEOTIDE SEQUENCE [LARGE SCALE GENOMIC DNA]</scope>
    <source>
        <strain evidence="2 3">K22</strain>
    </source>
</reference>
<evidence type="ECO:0000313" key="2">
    <source>
        <dbReference type="EMBL" id="CDM66833.1"/>
    </source>
</evidence>
<dbReference type="InterPro" id="IPR036388">
    <property type="entry name" value="WH-like_DNA-bd_sf"/>
</dbReference>
<gene>
    <name evidence="2" type="ORF">PYK22_02871</name>
</gene>
<dbReference type="PANTHER" id="PTHR23131:SF4">
    <property type="entry name" value="METALLO-BETA-LACTAMASE SUPERFAMILY POTEIN"/>
    <property type="match status" value="1"/>
</dbReference>
<reference evidence="2 3" key="2">
    <citation type="submission" date="2015-01" db="EMBL/GenBank/DDBJ databases">
        <title>Complete genome sequence of Pyrinomonas methylaliphatogenes type strain K22T.</title>
        <authorList>
            <person name="Lee K.C.Y."/>
            <person name="Power J.F."/>
            <person name="Dunfield P.F."/>
            <person name="Morgan X.C."/>
            <person name="Huttenhower C."/>
            <person name="Stott M.B."/>
        </authorList>
    </citation>
    <scope>NUCLEOTIDE SEQUENCE [LARGE SCALE GENOMIC DNA]</scope>
    <source>
        <strain evidence="2 3">K22</strain>
    </source>
</reference>
<dbReference type="InterPro" id="IPR036866">
    <property type="entry name" value="RibonucZ/Hydroxyglut_hydro"/>
</dbReference>
<evidence type="ECO:0000313" key="3">
    <source>
        <dbReference type="Proteomes" id="UP000031518"/>
    </source>
</evidence>
<sequence length="320" mass="36065">MRIHPITLPTPFEIGPVNVYLILDDPVTLIDTGPKTPEALEALREGLRRAGVRLLDIERIVLTHTHEDHCGLARRLLDEAPDAEVHVHLWEAGHLASRLAYEEYRALLLRAGVPTDAVEAMRGLYDGMRRYTDPLEPGQCRELLDEQELEFASGSLRVIHTPGHTPGSCSFLREADRTVIAGDCVLKRITPNPILAPDPIDRSRRFRSLEEYLVSLARLRSFAPTLVYGGHGEPINDYEELFNRYLRQLRERQKELLRLIPKRGATAWELSFALFPDVGEAQRFLALSETIAHLDLASAEGKLAVEMSDGREIYVRSAVV</sequence>
<dbReference type="STRING" id="454194.PYK22_02871"/>
<feature type="domain" description="Metallo-beta-lactamase" evidence="1">
    <location>
        <begin position="16"/>
        <end position="231"/>
    </location>
</feature>
<dbReference type="Gene3D" id="3.60.15.10">
    <property type="entry name" value="Ribonuclease Z/Hydroxyacylglutathione hydrolase-like"/>
    <property type="match status" value="1"/>
</dbReference>
<dbReference type="SUPFAM" id="SSF56281">
    <property type="entry name" value="Metallo-hydrolase/oxidoreductase"/>
    <property type="match status" value="1"/>
</dbReference>
<dbReference type="AlphaFoldDB" id="A0A0B6WZX2"/>
<dbReference type="Gene3D" id="1.10.10.10">
    <property type="entry name" value="Winged helix-like DNA-binding domain superfamily/Winged helix DNA-binding domain"/>
    <property type="match status" value="1"/>
</dbReference>
<dbReference type="PANTHER" id="PTHR23131">
    <property type="entry name" value="ENDORIBONUCLEASE LACTB2"/>
    <property type="match status" value="1"/>
</dbReference>
<keyword evidence="3" id="KW-1185">Reference proteome</keyword>
<dbReference type="InterPro" id="IPR050662">
    <property type="entry name" value="Sec-metab_biosynth-thioest"/>
</dbReference>
<organism evidence="2 3">
    <name type="scientific">Pyrinomonas methylaliphatogenes</name>
    <dbReference type="NCBI Taxonomy" id="454194"/>
    <lineage>
        <taxon>Bacteria</taxon>
        <taxon>Pseudomonadati</taxon>
        <taxon>Acidobacteriota</taxon>
        <taxon>Blastocatellia</taxon>
        <taxon>Blastocatellales</taxon>
        <taxon>Pyrinomonadaceae</taxon>
        <taxon>Pyrinomonas</taxon>
    </lineage>
</organism>
<dbReference type="Proteomes" id="UP000031518">
    <property type="component" value="Unassembled WGS sequence"/>
</dbReference>
<name>A0A0B6WZX2_9BACT</name>